<feature type="compositionally biased region" description="Acidic residues" evidence="1">
    <location>
        <begin position="45"/>
        <end position="58"/>
    </location>
</feature>
<organism evidence="3">
    <name type="scientific">Campylobacter lari</name>
    <dbReference type="NCBI Taxonomy" id="201"/>
    <lineage>
        <taxon>Bacteria</taxon>
        <taxon>Pseudomonadati</taxon>
        <taxon>Campylobacterota</taxon>
        <taxon>Epsilonproteobacteria</taxon>
        <taxon>Campylobacterales</taxon>
        <taxon>Campylobacteraceae</taxon>
        <taxon>Campylobacter</taxon>
    </lineage>
</organism>
<reference evidence="3" key="1">
    <citation type="submission" date="2018-05" db="EMBL/GenBank/DDBJ databases">
        <authorList>
            <consortium name="PulseNet: The National Subtyping Network for Foodborne Disease Surveillance"/>
            <person name="Tarr C.L."/>
            <person name="Trees E."/>
            <person name="Katz L.S."/>
            <person name="Carleton-Romer H.A."/>
            <person name="Stroika S."/>
            <person name="Kucerova Z."/>
            <person name="Roache K.F."/>
            <person name="Sabol A.L."/>
            <person name="Besser J."/>
            <person name="Gerner-Smidt P."/>
        </authorList>
    </citation>
    <scope>NUCLEOTIDE SEQUENCE</scope>
    <source>
        <strain evidence="3">2008D-7097</strain>
    </source>
</reference>
<keyword evidence="2" id="KW-0732">Signal</keyword>
<evidence type="ECO:0000256" key="1">
    <source>
        <dbReference type="SAM" id="MobiDB-lite"/>
    </source>
</evidence>
<proteinExistence type="predicted"/>
<evidence type="ECO:0000256" key="2">
    <source>
        <dbReference type="SAM" id="SignalP"/>
    </source>
</evidence>
<accession>A0A5L4LQ64</accession>
<evidence type="ECO:0000313" key="4">
    <source>
        <dbReference type="EMBL" id="EAK9940756.1"/>
    </source>
</evidence>
<feature type="region of interest" description="Disordered" evidence="1">
    <location>
        <begin position="45"/>
        <end position="66"/>
    </location>
</feature>
<protein>
    <submittedName>
        <fullName evidence="3">Cytochrome C</fullName>
    </submittedName>
</protein>
<dbReference type="EMBL" id="AACKMK010000005">
    <property type="protein sequence ID" value="EAK9940225.1"/>
    <property type="molecule type" value="Genomic_DNA"/>
</dbReference>
<dbReference type="AlphaFoldDB" id="A0A5L4LQ64"/>
<dbReference type="EMBL" id="AACKMK010000030">
    <property type="protein sequence ID" value="EAK9940756.1"/>
    <property type="molecule type" value="Genomic_DNA"/>
</dbReference>
<gene>
    <name evidence="3" type="ORF">A0Y42_05250</name>
    <name evidence="4" type="ORF">A0Y42_08110</name>
</gene>
<dbReference type="PROSITE" id="PS51257">
    <property type="entry name" value="PROKAR_LIPOPROTEIN"/>
    <property type="match status" value="1"/>
</dbReference>
<sequence>MKKILLIVPLLFFIACSSQEDTSVKKEVQTEQVHIEQSDSNVIIDDDTLPIPVDDDIKDENNTQGQ</sequence>
<feature type="signal peptide" evidence="2">
    <location>
        <begin position="1"/>
        <end position="20"/>
    </location>
</feature>
<comment type="caution">
    <text evidence="3">The sequence shown here is derived from an EMBL/GenBank/DDBJ whole genome shotgun (WGS) entry which is preliminary data.</text>
</comment>
<feature type="chain" id="PRO_5036370921" evidence="2">
    <location>
        <begin position="21"/>
        <end position="66"/>
    </location>
</feature>
<name>A0A5L4LQ64_CAMLA</name>
<evidence type="ECO:0000313" key="3">
    <source>
        <dbReference type="EMBL" id="EAK9940225.1"/>
    </source>
</evidence>